<dbReference type="GO" id="GO:1901317">
    <property type="term" value="P:regulation of flagellated sperm motility"/>
    <property type="evidence" value="ECO:0007669"/>
    <property type="project" value="TreeGrafter"/>
</dbReference>
<comment type="similarity">
    <text evidence="2">Belongs to the CFAP206 family.</text>
</comment>
<keyword evidence="7" id="KW-0206">Cytoskeleton</keyword>
<reference evidence="11" key="1">
    <citation type="submission" date="2019-06" db="EMBL/GenBank/DDBJ databases">
        <authorList>
            <consortium name="Wellcome Sanger Institute Data Sharing"/>
        </authorList>
    </citation>
    <scope>NUCLEOTIDE SEQUENCE [LARGE SCALE GENOMIC DNA]</scope>
</reference>
<dbReference type="GO" id="GO:0003356">
    <property type="term" value="P:regulation of cilium beat frequency"/>
    <property type="evidence" value="ECO:0007669"/>
    <property type="project" value="TreeGrafter"/>
</dbReference>
<name>A0A672ZA66_9TELE</name>
<evidence type="ECO:0000313" key="11">
    <source>
        <dbReference type="Ensembl" id="ENSSORP00005013408.1"/>
    </source>
</evidence>
<dbReference type="Proteomes" id="UP000472271">
    <property type="component" value="Chromosome 24"/>
</dbReference>
<evidence type="ECO:0000256" key="9">
    <source>
        <dbReference type="ARBA" id="ARBA00045321"/>
    </source>
</evidence>
<comment type="function">
    <text evidence="9">Essential for sperm motility and is involved in the regulation of the beating frequency of motile cilia on the epithelial cells of the respiratory tract. Required for the establishment of radial spokes in sperm flagella.</text>
</comment>
<dbReference type="Ensembl" id="ENSSORT00005013818.1">
    <property type="protein sequence ID" value="ENSSORP00005013408.1"/>
    <property type="gene ID" value="ENSSORG00005006933.1"/>
</dbReference>
<sequence>MAVRLPLASTWRAVRPPHTITDPLPNRSCWRMSQAAERSLRRLQTLSHVLSVKAVVLDPRNGFNVDRTLTKKDVQKLTELCLDKLLEQCSPSLDTIKMQLYFDLNYTSRREFLDQVHQVLESKLSPLSRDITDSRARGRDQLDALYRQLVSYILLRSGMGPPTDADAVRQTTAALQSVFPQTEMGAFMVLLKRDKEQQLRELSSIVTGIRLFNRVSRTPQKDLDLQELSMNPGTETHTGVPLRTGTGLD</sequence>
<keyword evidence="6" id="KW-0969">Cilium</keyword>
<evidence type="ECO:0000256" key="3">
    <source>
        <dbReference type="ARBA" id="ARBA00021602"/>
    </source>
</evidence>
<proteinExistence type="inferred from homology"/>
<dbReference type="PANTHER" id="PTHR21442:SF0">
    <property type="entry name" value="CILIA- AND FLAGELLA-ASSOCIATED PROTEIN 206"/>
    <property type="match status" value="1"/>
</dbReference>
<feature type="compositionally biased region" description="Polar residues" evidence="10">
    <location>
        <begin position="228"/>
        <end position="237"/>
    </location>
</feature>
<comment type="subcellular location">
    <subcellularLocation>
        <location evidence="1">Cytoplasm</location>
        <location evidence="1">Cytoskeleton</location>
        <location evidence="1">Cilium axoneme</location>
    </subcellularLocation>
</comment>
<reference evidence="11" key="3">
    <citation type="submission" date="2025-09" db="UniProtKB">
        <authorList>
            <consortium name="Ensembl"/>
        </authorList>
    </citation>
    <scope>IDENTIFICATION</scope>
</reference>
<accession>A0A672ZA66</accession>
<dbReference type="GO" id="GO:0007288">
    <property type="term" value="P:sperm axoneme assembly"/>
    <property type="evidence" value="ECO:0007669"/>
    <property type="project" value="TreeGrafter"/>
</dbReference>
<evidence type="ECO:0000256" key="4">
    <source>
        <dbReference type="ARBA" id="ARBA00022490"/>
    </source>
</evidence>
<evidence type="ECO:0000256" key="5">
    <source>
        <dbReference type="ARBA" id="ARBA00022794"/>
    </source>
</evidence>
<evidence type="ECO:0000256" key="1">
    <source>
        <dbReference type="ARBA" id="ARBA00004430"/>
    </source>
</evidence>
<dbReference type="PANTHER" id="PTHR21442">
    <property type="entry name" value="CILIA- AND FLAGELLA-ASSOCIATED PROTEIN 206"/>
    <property type="match status" value="1"/>
</dbReference>
<keyword evidence="4" id="KW-0963">Cytoplasm</keyword>
<evidence type="ECO:0000313" key="12">
    <source>
        <dbReference type="Proteomes" id="UP000472271"/>
    </source>
</evidence>
<evidence type="ECO:0000256" key="2">
    <source>
        <dbReference type="ARBA" id="ARBA00010500"/>
    </source>
</evidence>
<keyword evidence="8" id="KW-0966">Cell projection</keyword>
<evidence type="ECO:0000256" key="7">
    <source>
        <dbReference type="ARBA" id="ARBA00023212"/>
    </source>
</evidence>
<protein>
    <recommendedName>
        <fullName evidence="3">Cilia- and flagella-associated protein 206</fullName>
    </recommendedName>
</protein>
<dbReference type="InterPro" id="IPR021897">
    <property type="entry name" value="FAP206"/>
</dbReference>
<dbReference type="GO" id="GO:0036064">
    <property type="term" value="C:ciliary basal body"/>
    <property type="evidence" value="ECO:0007669"/>
    <property type="project" value="TreeGrafter"/>
</dbReference>
<evidence type="ECO:0000256" key="10">
    <source>
        <dbReference type="SAM" id="MobiDB-lite"/>
    </source>
</evidence>
<dbReference type="GO" id="GO:0005930">
    <property type="term" value="C:axoneme"/>
    <property type="evidence" value="ECO:0007669"/>
    <property type="project" value="UniProtKB-SubCell"/>
</dbReference>
<dbReference type="AlphaFoldDB" id="A0A672ZA66"/>
<dbReference type="InParanoid" id="A0A672ZA66"/>
<organism evidence="11 12">
    <name type="scientific">Sphaeramia orbicularis</name>
    <name type="common">orbiculate cardinalfish</name>
    <dbReference type="NCBI Taxonomy" id="375764"/>
    <lineage>
        <taxon>Eukaryota</taxon>
        <taxon>Metazoa</taxon>
        <taxon>Chordata</taxon>
        <taxon>Craniata</taxon>
        <taxon>Vertebrata</taxon>
        <taxon>Euteleostomi</taxon>
        <taxon>Actinopterygii</taxon>
        <taxon>Neopterygii</taxon>
        <taxon>Teleostei</taxon>
        <taxon>Neoteleostei</taxon>
        <taxon>Acanthomorphata</taxon>
        <taxon>Gobiaria</taxon>
        <taxon>Kurtiformes</taxon>
        <taxon>Apogonoidei</taxon>
        <taxon>Apogonidae</taxon>
        <taxon>Apogoninae</taxon>
        <taxon>Sphaeramia</taxon>
    </lineage>
</organism>
<keyword evidence="12" id="KW-1185">Reference proteome</keyword>
<evidence type="ECO:0000256" key="6">
    <source>
        <dbReference type="ARBA" id="ARBA00023069"/>
    </source>
</evidence>
<feature type="region of interest" description="Disordered" evidence="10">
    <location>
        <begin position="223"/>
        <end position="249"/>
    </location>
</feature>
<keyword evidence="5" id="KW-0970">Cilium biogenesis/degradation</keyword>
<reference evidence="11" key="2">
    <citation type="submission" date="2025-08" db="UniProtKB">
        <authorList>
            <consortium name="Ensembl"/>
        </authorList>
    </citation>
    <scope>IDENTIFICATION</scope>
</reference>
<evidence type="ECO:0000256" key="8">
    <source>
        <dbReference type="ARBA" id="ARBA00023273"/>
    </source>
</evidence>